<sequence>MSIRSISKFHKQHPYVFHVNGQEYRVDYLSAESNTGMFGGNSNWRGPVWMPVNVLIIRALLSFYLYYGDHFKIECPTGSGRMMNLFEVSKEIADRLARIFLRNEQGRRPVYGGSEKFQTDPYWRDYILFYEYFHGDNGAGLGASHQTGWTGLVAKTIQLFGLLDAERFLESGRQAAFKKNEV</sequence>
<proteinExistence type="predicted"/>
<dbReference type="InterPro" id="IPR008928">
    <property type="entry name" value="6-hairpin_glycosidase_sf"/>
</dbReference>
<dbReference type="SUPFAM" id="SSF48208">
    <property type="entry name" value="Six-hairpin glycosidases"/>
    <property type="match status" value="1"/>
</dbReference>
<comment type="caution">
    <text evidence="2">The sequence shown here is derived from an EMBL/GenBank/DDBJ whole genome shotgun (WGS) entry which is preliminary data.</text>
</comment>
<dbReference type="AlphaFoldDB" id="A0A5D3YH80"/>
<dbReference type="PANTHER" id="PTHR10412:SF10">
    <property type="entry name" value="GLYCOSYL HYDROLASE FAMILY 63 C-TERMINAL DOMAIN-CONTAINING PROTEIN"/>
    <property type="match status" value="1"/>
</dbReference>
<reference evidence="2 3" key="1">
    <citation type="submission" date="2019-07" db="EMBL/GenBank/DDBJ databases">
        <title>Active sludge and wastewater microbial communities from Klosterneuburg, Austria.</title>
        <authorList>
            <person name="Wagner M."/>
        </authorList>
    </citation>
    <scope>NUCLEOTIDE SEQUENCE [LARGE SCALE GENOMIC DNA]</scope>
    <source>
        <strain evidence="2 3">Nm2</strain>
    </source>
</reference>
<protein>
    <recommendedName>
        <fullName evidence="1">Mannosylglycerate hydrolase MGH1-like glycoside hydrolase domain-containing protein</fullName>
    </recommendedName>
</protein>
<dbReference type="Pfam" id="PF22422">
    <property type="entry name" value="MGH1-like_GH"/>
    <property type="match status" value="1"/>
</dbReference>
<evidence type="ECO:0000259" key="1">
    <source>
        <dbReference type="Pfam" id="PF22422"/>
    </source>
</evidence>
<dbReference type="InterPro" id="IPR054491">
    <property type="entry name" value="MGH1-like_GH"/>
</dbReference>
<evidence type="ECO:0000313" key="2">
    <source>
        <dbReference type="EMBL" id="TYP91599.1"/>
    </source>
</evidence>
<dbReference type="Proteomes" id="UP000324176">
    <property type="component" value="Unassembled WGS sequence"/>
</dbReference>
<dbReference type="PANTHER" id="PTHR10412">
    <property type="entry name" value="MANNOSYL-OLIGOSACCHARIDE GLUCOSIDASE"/>
    <property type="match status" value="1"/>
</dbReference>
<organism evidence="2 3">
    <name type="scientific">Nitrosomonas communis</name>
    <dbReference type="NCBI Taxonomy" id="44574"/>
    <lineage>
        <taxon>Bacteria</taxon>
        <taxon>Pseudomonadati</taxon>
        <taxon>Pseudomonadota</taxon>
        <taxon>Betaproteobacteria</taxon>
        <taxon>Nitrosomonadales</taxon>
        <taxon>Nitrosomonadaceae</taxon>
        <taxon>Nitrosomonas</taxon>
    </lineage>
</organism>
<dbReference type="EMBL" id="VNHT01000008">
    <property type="protein sequence ID" value="TYP91599.1"/>
    <property type="molecule type" value="Genomic_DNA"/>
</dbReference>
<dbReference type="Gene3D" id="1.50.10.10">
    <property type="match status" value="1"/>
</dbReference>
<gene>
    <name evidence="2" type="ORF">BCL69_100827</name>
</gene>
<accession>A0A5D3YH80</accession>
<dbReference type="InterPro" id="IPR004888">
    <property type="entry name" value="Glycoside_hydrolase_63"/>
</dbReference>
<evidence type="ECO:0000313" key="3">
    <source>
        <dbReference type="Proteomes" id="UP000324176"/>
    </source>
</evidence>
<dbReference type="GO" id="GO:0004573">
    <property type="term" value="F:Glc3Man9GlcNAc2 oligosaccharide glucosidase activity"/>
    <property type="evidence" value="ECO:0007669"/>
    <property type="project" value="InterPro"/>
</dbReference>
<dbReference type="InterPro" id="IPR012341">
    <property type="entry name" value="6hp_glycosidase-like_sf"/>
</dbReference>
<feature type="domain" description="Mannosylglycerate hydrolase MGH1-like glycoside hydrolase" evidence="1">
    <location>
        <begin position="30"/>
        <end position="147"/>
    </location>
</feature>
<dbReference type="GO" id="GO:0009311">
    <property type="term" value="P:oligosaccharide metabolic process"/>
    <property type="evidence" value="ECO:0007669"/>
    <property type="project" value="InterPro"/>
</dbReference>
<name>A0A5D3YH80_9PROT</name>